<gene>
    <name evidence="2" type="ORF">BpHYR1_037032</name>
</gene>
<dbReference type="EMBL" id="REGN01001111">
    <property type="protein sequence ID" value="RNA36936.1"/>
    <property type="molecule type" value="Genomic_DNA"/>
</dbReference>
<feature type="region of interest" description="Disordered" evidence="1">
    <location>
        <begin position="77"/>
        <end position="97"/>
    </location>
</feature>
<reference evidence="2 3" key="1">
    <citation type="journal article" date="2018" name="Sci. Rep.">
        <title>Genomic signatures of local adaptation to the degree of environmental predictability in rotifers.</title>
        <authorList>
            <person name="Franch-Gras L."/>
            <person name="Hahn C."/>
            <person name="Garcia-Roger E.M."/>
            <person name="Carmona M.J."/>
            <person name="Serra M."/>
            <person name="Gomez A."/>
        </authorList>
    </citation>
    <scope>NUCLEOTIDE SEQUENCE [LARGE SCALE GENOMIC DNA]</scope>
    <source>
        <strain evidence="2">HYR1</strain>
    </source>
</reference>
<proteinExistence type="predicted"/>
<dbReference type="AlphaFoldDB" id="A0A3M7SMI0"/>
<protein>
    <submittedName>
        <fullName evidence="2">Uncharacterized protein</fullName>
    </submittedName>
</protein>
<name>A0A3M7SMI0_BRAPC</name>
<evidence type="ECO:0000313" key="2">
    <source>
        <dbReference type="EMBL" id="RNA36936.1"/>
    </source>
</evidence>
<accession>A0A3M7SMI0</accession>
<organism evidence="2 3">
    <name type="scientific">Brachionus plicatilis</name>
    <name type="common">Marine rotifer</name>
    <name type="synonym">Brachionus muelleri</name>
    <dbReference type="NCBI Taxonomy" id="10195"/>
    <lineage>
        <taxon>Eukaryota</taxon>
        <taxon>Metazoa</taxon>
        <taxon>Spiralia</taxon>
        <taxon>Gnathifera</taxon>
        <taxon>Rotifera</taxon>
        <taxon>Eurotatoria</taxon>
        <taxon>Monogononta</taxon>
        <taxon>Pseudotrocha</taxon>
        <taxon>Ploima</taxon>
        <taxon>Brachionidae</taxon>
        <taxon>Brachionus</taxon>
    </lineage>
</organism>
<evidence type="ECO:0000256" key="1">
    <source>
        <dbReference type="SAM" id="MobiDB-lite"/>
    </source>
</evidence>
<comment type="caution">
    <text evidence="2">The sequence shown here is derived from an EMBL/GenBank/DDBJ whole genome shotgun (WGS) entry which is preliminary data.</text>
</comment>
<dbReference type="Proteomes" id="UP000276133">
    <property type="component" value="Unassembled WGS sequence"/>
</dbReference>
<evidence type="ECO:0000313" key="3">
    <source>
        <dbReference type="Proteomes" id="UP000276133"/>
    </source>
</evidence>
<sequence length="97" mass="11477">MAPRRPSWTSKWACGFRRRSTRRKTATVCHCKCPGICPLGKLRIFWEQSLKWARIFRRWRAACRNEIFRFWSRRGPVSASSLDRAEGSKTCTRKNKS</sequence>
<keyword evidence="3" id="KW-1185">Reference proteome</keyword>